<dbReference type="InterPro" id="IPR050330">
    <property type="entry name" value="Bact_OuterMem_StrucFunc"/>
</dbReference>
<organism evidence="5 6">
    <name type="scientific">Pseudoglutamicibacter cumminsii</name>
    <dbReference type="NCBI Taxonomy" id="156979"/>
    <lineage>
        <taxon>Bacteria</taxon>
        <taxon>Bacillati</taxon>
        <taxon>Actinomycetota</taxon>
        <taxon>Actinomycetes</taxon>
        <taxon>Micrococcales</taxon>
        <taxon>Micrococcaceae</taxon>
        <taxon>Pseudoglutamicibacter</taxon>
    </lineage>
</organism>
<comment type="caution">
    <text evidence="5">The sequence shown here is derived from an EMBL/GenBank/DDBJ whole genome shotgun (WGS) entry which is preliminary data.</text>
</comment>
<dbReference type="Gene3D" id="3.30.1330.60">
    <property type="entry name" value="OmpA-like domain"/>
    <property type="match status" value="1"/>
</dbReference>
<dbReference type="EMBL" id="JASODW010000006">
    <property type="protein sequence ID" value="MDK6275305.1"/>
    <property type="molecule type" value="Genomic_DNA"/>
</dbReference>
<evidence type="ECO:0000313" key="6">
    <source>
        <dbReference type="Proteomes" id="UP001240483"/>
    </source>
</evidence>
<evidence type="ECO:0000256" key="1">
    <source>
        <dbReference type="PROSITE-ProRule" id="PRU00473"/>
    </source>
</evidence>
<feature type="domain" description="OmpA-like" evidence="4">
    <location>
        <begin position="54"/>
        <end position="169"/>
    </location>
</feature>
<feature type="chain" id="PRO_5042929558" evidence="3">
    <location>
        <begin position="26"/>
        <end position="169"/>
    </location>
</feature>
<dbReference type="InterPro" id="IPR036737">
    <property type="entry name" value="OmpA-like_sf"/>
</dbReference>
<dbReference type="CDD" id="cd07185">
    <property type="entry name" value="OmpA_C-like"/>
    <property type="match status" value="1"/>
</dbReference>
<dbReference type="PANTHER" id="PTHR30329:SF21">
    <property type="entry name" value="LIPOPROTEIN YIAD-RELATED"/>
    <property type="match status" value="1"/>
</dbReference>
<gene>
    <name evidence="5" type="ORF">QP116_06085</name>
</gene>
<evidence type="ECO:0000256" key="2">
    <source>
        <dbReference type="SAM" id="MobiDB-lite"/>
    </source>
</evidence>
<dbReference type="PROSITE" id="PS51123">
    <property type="entry name" value="OMPA_2"/>
    <property type="match status" value="1"/>
</dbReference>
<evidence type="ECO:0000256" key="3">
    <source>
        <dbReference type="SAM" id="SignalP"/>
    </source>
</evidence>
<evidence type="ECO:0000313" key="5">
    <source>
        <dbReference type="EMBL" id="MDK6275305.1"/>
    </source>
</evidence>
<dbReference type="Proteomes" id="UP001240483">
    <property type="component" value="Unassembled WGS sequence"/>
</dbReference>
<dbReference type="AlphaFoldDB" id="A0AAP4C8F9"/>
<proteinExistence type="predicted"/>
<keyword evidence="3" id="KW-0732">Signal</keyword>
<accession>A0AAP4C8F9</accession>
<dbReference type="GO" id="GO:0016020">
    <property type="term" value="C:membrane"/>
    <property type="evidence" value="ECO:0007669"/>
    <property type="project" value="UniProtKB-UniRule"/>
</dbReference>
<name>A0AAP4C8F9_9MICC</name>
<evidence type="ECO:0000259" key="4">
    <source>
        <dbReference type="PROSITE" id="PS51123"/>
    </source>
</evidence>
<dbReference type="SUPFAM" id="SSF103088">
    <property type="entry name" value="OmpA-like"/>
    <property type="match status" value="1"/>
</dbReference>
<feature type="signal peptide" evidence="3">
    <location>
        <begin position="1"/>
        <end position="25"/>
    </location>
</feature>
<protein>
    <submittedName>
        <fullName evidence="5">OmpA family protein</fullName>
    </submittedName>
</protein>
<sequence>MKRRKAIAAAAVASMLALTVQPASASDGKITPLDIKITPLDINITPLETKEKDGNEDVVTLSSDILFDIDKHELSDNAKKKIGDLVKDIPKNAKISVGGHTDNVKSKVGNKKLSELRAKSVADAVKAARKDLKVEAKGFADSKPVADNGSDAKPNLEGRAQNRRVEIRY</sequence>
<keyword evidence="1" id="KW-0472">Membrane</keyword>
<dbReference type="PANTHER" id="PTHR30329">
    <property type="entry name" value="STATOR ELEMENT OF FLAGELLAR MOTOR COMPLEX"/>
    <property type="match status" value="1"/>
</dbReference>
<feature type="region of interest" description="Disordered" evidence="2">
    <location>
        <begin position="138"/>
        <end position="169"/>
    </location>
</feature>
<reference evidence="5" key="1">
    <citation type="submission" date="2023-05" db="EMBL/GenBank/DDBJ databases">
        <title>Cataloging the Phylogenetic Diversity of Human Bladder Bacteria.</title>
        <authorList>
            <person name="Du J."/>
        </authorList>
    </citation>
    <scope>NUCLEOTIDE SEQUENCE</scope>
    <source>
        <strain evidence="5">UMB9978</strain>
    </source>
</reference>
<dbReference type="RefSeq" id="WP_101630563.1">
    <property type="nucleotide sequence ID" value="NZ_JALXKR010000010.1"/>
</dbReference>
<dbReference type="Pfam" id="PF00691">
    <property type="entry name" value="OmpA"/>
    <property type="match status" value="1"/>
</dbReference>
<dbReference type="InterPro" id="IPR006665">
    <property type="entry name" value="OmpA-like"/>
</dbReference>